<name>A0A0E9QYV8_ANGAN</name>
<accession>A0A0E9QYV8</accession>
<sequence length="26" mass="3099">MESISFNKEMEFHTLSRCHYVCTAFS</sequence>
<proteinExistence type="predicted"/>
<protein>
    <submittedName>
        <fullName evidence="1">Uncharacterized protein</fullName>
    </submittedName>
</protein>
<reference evidence="1" key="1">
    <citation type="submission" date="2014-11" db="EMBL/GenBank/DDBJ databases">
        <authorList>
            <person name="Amaro Gonzalez C."/>
        </authorList>
    </citation>
    <scope>NUCLEOTIDE SEQUENCE</scope>
</reference>
<organism evidence="1">
    <name type="scientific">Anguilla anguilla</name>
    <name type="common">European freshwater eel</name>
    <name type="synonym">Muraena anguilla</name>
    <dbReference type="NCBI Taxonomy" id="7936"/>
    <lineage>
        <taxon>Eukaryota</taxon>
        <taxon>Metazoa</taxon>
        <taxon>Chordata</taxon>
        <taxon>Craniata</taxon>
        <taxon>Vertebrata</taxon>
        <taxon>Euteleostomi</taxon>
        <taxon>Actinopterygii</taxon>
        <taxon>Neopterygii</taxon>
        <taxon>Teleostei</taxon>
        <taxon>Anguilliformes</taxon>
        <taxon>Anguillidae</taxon>
        <taxon>Anguilla</taxon>
    </lineage>
</organism>
<dbReference type="EMBL" id="GBXM01087152">
    <property type="protein sequence ID" value="JAH21425.1"/>
    <property type="molecule type" value="Transcribed_RNA"/>
</dbReference>
<reference evidence="1" key="2">
    <citation type="journal article" date="2015" name="Fish Shellfish Immunol.">
        <title>Early steps in the European eel (Anguilla anguilla)-Vibrio vulnificus interaction in the gills: Role of the RtxA13 toxin.</title>
        <authorList>
            <person name="Callol A."/>
            <person name="Pajuelo D."/>
            <person name="Ebbesson L."/>
            <person name="Teles M."/>
            <person name="MacKenzie S."/>
            <person name="Amaro C."/>
        </authorList>
    </citation>
    <scope>NUCLEOTIDE SEQUENCE</scope>
</reference>
<dbReference type="AlphaFoldDB" id="A0A0E9QYV8"/>
<evidence type="ECO:0000313" key="1">
    <source>
        <dbReference type="EMBL" id="JAH21425.1"/>
    </source>
</evidence>